<dbReference type="Gene3D" id="3.40.190.150">
    <property type="entry name" value="Bordetella uptake gene, domain 1"/>
    <property type="match status" value="1"/>
</dbReference>
<keyword evidence="4" id="KW-1185">Reference proteome</keyword>
<dbReference type="PANTHER" id="PTHR42928:SF5">
    <property type="entry name" value="BLR1237 PROTEIN"/>
    <property type="match status" value="1"/>
</dbReference>
<sequence>MRRRSLFALTAAAATTGGALARPAVAQGAWPSEPVRLVVPFAAGGPTDIPARLFAEELSKALPQRVIVENRTGAGVVVGTEVVAKAPKDGHTLLYSTIAHSVLRPLFPRLPFDPVDDFQPVALLGVIPMLLLVNKDLPAKDLPGLVKLFRDNPGKYDYGSSGNGGAVHLATELFLKRAGDLKVGHVPYRGSSAGMPDLLSGRLAMFIDVAAGGLSYHQRGDARALGVSDTKRLPQAPDVPTFAESGVKDAESYTWHMVLAPSGTPAPAVQAINAAFNRVAAMEHVRNRLTDLTMTVRSDTTPQTATKWMQDEMAKWDEVIRGAGIKIG</sequence>
<dbReference type="PANTHER" id="PTHR42928">
    <property type="entry name" value="TRICARBOXYLATE-BINDING PROTEIN"/>
    <property type="match status" value="1"/>
</dbReference>
<evidence type="ECO:0000256" key="1">
    <source>
        <dbReference type="ARBA" id="ARBA00006987"/>
    </source>
</evidence>
<dbReference type="CDD" id="cd13578">
    <property type="entry name" value="PBP2_Bug27"/>
    <property type="match status" value="1"/>
</dbReference>
<evidence type="ECO:0000313" key="3">
    <source>
        <dbReference type="EMBL" id="GAA0582730.1"/>
    </source>
</evidence>
<dbReference type="SUPFAM" id="SSF53850">
    <property type="entry name" value="Periplasmic binding protein-like II"/>
    <property type="match status" value="1"/>
</dbReference>
<dbReference type="Pfam" id="PF03401">
    <property type="entry name" value="TctC"/>
    <property type="match status" value="1"/>
</dbReference>
<comment type="similarity">
    <text evidence="1">Belongs to the UPF0065 (bug) family.</text>
</comment>
<dbReference type="RefSeq" id="WP_343895280.1">
    <property type="nucleotide sequence ID" value="NZ_BAAAFZ010000026.1"/>
</dbReference>
<evidence type="ECO:0000313" key="4">
    <source>
        <dbReference type="Proteomes" id="UP001501588"/>
    </source>
</evidence>
<dbReference type="Proteomes" id="UP001501588">
    <property type="component" value="Unassembled WGS sequence"/>
</dbReference>
<proteinExistence type="inferred from homology"/>
<organism evidence="3 4">
    <name type="scientific">Craurococcus roseus</name>
    <dbReference type="NCBI Taxonomy" id="77585"/>
    <lineage>
        <taxon>Bacteria</taxon>
        <taxon>Pseudomonadati</taxon>
        <taxon>Pseudomonadota</taxon>
        <taxon>Alphaproteobacteria</taxon>
        <taxon>Acetobacterales</taxon>
        <taxon>Acetobacteraceae</taxon>
        <taxon>Craurococcus</taxon>
    </lineage>
</organism>
<evidence type="ECO:0000256" key="2">
    <source>
        <dbReference type="SAM" id="SignalP"/>
    </source>
</evidence>
<feature type="chain" id="PRO_5046572236" evidence="2">
    <location>
        <begin position="22"/>
        <end position="328"/>
    </location>
</feature>
<dbReference type="Gene3D" id="3.40.190.10">
    <property type="entry name" value="Periplasmic binding protein-like II"/>
    <property type="match status" value="1"/>
</dbReference>
<dbReference type="PIRSF" id="PIRSF017082">
    <property type="entry name" value="YflP"/>
    <property type="match status" value="1"/>
</dbReference>
<protein>
    <submittedName>
        <fullName evidence="3">Tripartite tricarboxylate transporter substrate binding protein</fullName>
    </submittedName>
</protein>
<dbReference type="InterPro" id="IPR042100">
    <property type="entry name" value="Bug_dom1"/>
</dbReference>
<dbReference type="EMBL" id="BAAAFZ010000026">
    <property type="protein sequence ID" value="GAA0582730.1"/>
    <property type="molecule type" value="Genomic_DNA"/>
</dbReference>
<dbReference type="InterPro" id="IPR005064">
    <property type="entry name" value="BUG"/>
</dbReference>
<reference evidence="3 4" key="1">
    <citation type="journal article" date="2019" name="Int. J. Syst. Evol. Microbiol.">
        <title>The Global Catalogue of Microorganisms (GCM) 10K type strain sequencing project: providing services to taxonomists for standard genome sequencing and annotation.</title>
        <authorList>
            <consortium name="The Broad Institute Genomics Platform"/>
            <consortium name="The Broad Institute Genome Sequencing Center for Infectious Disease"/>
            <person name="Wu L."/>
            <person name="Ma J."/>
        </authorList>
    </citation>
    <scope>NUCLEOTIDE SEQUENCE [LARGE SCALE GENOMIC DNA]</scope>
    <source>
        <strain evidence="3 4">JCM 9933</strain>
    </source>
</reference>
<gene>
    <name evidence="3" type="ORF">GCM10009416_21420</name>
</gene>
<name>A0ABN1F589_9PROT</name>
<comment type="caution">
    <text evidence="3">The sequence shown here is derived from an EMBL/GenBank/DDBJ whole genome shotgun (WGS) entry which is preliminary data.</text>
</comment>
<keyword evidence="2" id="KW-0732">Signal</keyword>
<feature type="signal peptide" evidence="2">
    <location>
        <begin position="1"/>
        <end position="21"/>
    </location>
</feature>
<accession>A0ABN1F589</accession>